<accession>A0A2M7E7K0</accession>
<evidence type="ECO:0000313" key="2">
    <source>
        <dbReference type="EMBL" id="PIV63675.1"/>
    </source>
</evidence>
<evidence type="ECO:0000313" key="3">
    <source>
        <dbReference type="Proteomes" id="UP000228886"/>
    </source>
</evidence>
<evidence type="ECO:0008006" key="4">
    <source>
        <dbReference type="Google" id="ProtNLM"/>
    </source>
</evidence>
<dbReference type="PANTHER" id="PTHR18964:SF149">
    <property type="entry name" value="BIFUNCTIONAL UDP-N-ACETYLGLUCOSAMINE 2-EPIMERASE_N-ACETYLMANNOSAMINE KINASE"/>
    <property type="match status" value="1"/>
</dbReference>
<dbReference type="InterPro" id="IPR036388">
    <property type="entry name" value="WH-like_DNA-bd_sf"/>
</dbReference>
<dbReference type="Pfam" id="PF00480">
    <property type="entry name" value="ROK"/>
    <property type="match status" value="1"/>
</dbReference>
<evidence type="ECO:0000256" key="1">
    <source>
        <dbReference type="ARBA" id="ARBA00006479"/>
    </source>
</evidence>
<reference evidence="3" key="1">
    <citation type="submission" date="2017-09" db="EMBL/GenBank/DDBJ databases">
        <title>Depth-based differentiation of microbial function through sediment-hosted aquifers and enrichment of novel symbionts in the deep terrestrial subsurface.</title>
        <authorList>
            <person name="Probst A.J."/>
            <person name="Ladd B."/>
            <person name="Jarett J.K."/>
            <person name="Geller-Mcgrath D.E."/>
            <person name="Sieber C.M.K."/>
            <person name="Emerson J.B."/>
            <person name="Anantharaman K."/>
            <person name="Thomas B.C."/>
            <person name="Malmstrom R."/>
            <person name="Stieglmeier M."/>
            <person name="Klingl A."/>
            <person name="Woyke T."/>
            <person name="Ryan C.M."/>
            <person name="Banfield J.F."/>
        </authorList>
    </citation>
    <scope>NUCLEOTIDE SEQUENCE [LARGE SCALE GENOMIC DNA]</scope>
</reference>
<dbReference type="InterPro" id="IPR000600">
    <property type="entry name" value="ROK"/>
</dbReference>
<organism evidence="2 3">
    <name type="scientific">bacterium (Candidatus Ratteibacteria) CG01_land_8_20_14_3_00_40_19</name>
    <dbReference type="NCBI Taxonomy" id="2014290"/>
    <lineage>
        <taxon>Bacteria</taxon>
        <taxon>Candidatus Ratteibacteria</taxon>
    </lineage>
</organism>
<sequence>MNNNIKNGNKKFVLNIVKERQPLSRTQIGQLTGMRLASIGKYVQELIQQGWLIEENRNPYSRRPRNTMLGINPEKGFFVGIEFDPEWIIGVVTDMRGNIRKKIKRDTHSDKGKDVIIGNLISAIKELILGLEQKKIIGIGISAHGIIDTEKGICIFYVQIKDWKNIPLREIIEKKFNLPVVLEGTAPMKAFAEKSLGAGKGVRNLVFIEYGVAGIGAGFILNGQLFGGTTENAGELGHTVLEPEGPICSCGMSGCLEALASESVLATQARRSLEEGTNSLISELSGGNPENITAEMVFEAARRGDNLSLGLVDNAAKYLGIGIANLINLLNPEMVVLDPQFTKVEDLFLLPTKRAIATHTLQRLMKNVRIELSPLGEEIGARGICAYLTEKEMRLC</sequence>
<dbReference type="EMBL" id="PETL01000294">
    <property type="protein sequence ID" value="PIV63675.1"/>
    <property type="molecule type" value="Genomic_DNA"/>
</dbReference>
<dbReference type="Proteomes" id="UP000228886">
    <property type="component" value="Unassembled WGS sequence"/>
</dbReference>
<dbReference type="Gene3D" id="1.10.10.10">
    <property type="entry name" value="Winged helix-like DNA-binding domain superfamily/Winged helix DNA-binding domain"/>
    <property type="match status" value="1"/>
</dbReference>
<proteinExistence type="inferred from homology"/>
<dbReference type="SUPFAM" id="SSF46785">
    <property type="entry name" value="Winged helix' DNA-binding domain"/>
    <property type="match status" value="1"/>
</dbReference>
<protein>
    <recommendedName>
        <fullName evidence="4">HTH marR-type domain-containing protein</fullName>
    </recommendedName>
</protein>
<dbReference type="InterPro" id="IPR036390">
    <property type="entry name" value="WH_DNA-bd_sf"/>
</dbReference>
<dbReference type="AlphaFoldDB" id="A0A2M7E7K0"/>
<comment type="caution">
    <text evidence="2">The sequence shown here is derived from an EMBL/GenBank/DDBJ whole genome shotgun (WGS) entry which is preliminary data.</text>
</comment>
<name>A0A2M7E7K0_9BACT</name>
<comment type="similarity">
    <text evidence="1">Belongs to the ROK (NagC/XylR) family.</text>
</comment>
<dbReference type="SUPFAM" id="SSF53067">
    <property type="entry name" value="Actin-like ATPase domain"/>
    <property type="match status" value="1"/>
</dbReference>
<dbReference type="CDD" id="cd24076">
    <property type="entry name" value="ASKHA_ATPase_ROK_BsXylR-like"/>
    <property type="match status" value="1"/>
</dbReference>
<dbReference type="Gene3D" id="3.30.420.40">
    <property type="match status" value="2"/>
</dbReference>
<dbReference type="PANTHER" id="PTHR18964">
    <property type="entry name" value="ROK (REPRESSOR, ORF, KINASE) FAMILY"/>
    <property type="match status" value="1"/>
</dbReference>
<dbReference type="InterPro" id="IPR043129">
    <property type="entry name" value="ATPase_NBD"/>
</dbReference>
<gene>
    <name evidence="2" type="ORF">COS11_06225</name>
</gene>